<dbReference type="EMBL" id="JANFZH010000011">
    <property type="protein sequence ID" value="MCQ4839514.1"/>
    <property type="molecule type" value="Genomic_DNA"/>
</dbReference>
<dbReference type="InterPro" id="IPR050268">
    <property type="entry name" value="NADH-dep_flavin_reductase"/>
</dbReference>
<dbReference type="InterPro" id="IPR002563">
    <property type="entry name" value="Flavin_Rdtase-like_dom"/>
</dbReference>
<protein>
    <submittedName>
        <fullName evidence="3">Flavin reductase family protein</fullName>
    </submittedName>
</protein>
<dbReference type="SMART" id="SM00903">
    <property type="entry name" value="Flavin_Reduct"/>
    <property type="match status" value="1"/>
</dbReference>
<evidence type="ECO:0000313" key="3">
    <source>
        <dbReference type="EMBL" id="MCQ4839514.1"/>
    </source>
</evidence>
<comment type="caution">
    <text evidence="3">The sequence shown here is derived from an EMBL/GenBank/DDBJ whole genome shotgun (WGS) entry which is preliminary data.</text>
</comment>
<dbReference type="Gene3D" id="2.30.110.10">
    <property type="entry name" value="Electron Transport, Fmn-binding Protein, Chain A"/>
    <property type="match status" value="1"/>
</dbReference>
<dbReference type="PANTHER" id="PTHR30466:SF1">
    <property type="entry name" value="FMN REDUCTASE (NADH) RUTF"/>
    <property type="match status" value="1"/>
</dbReference>
<organism evidence="3 4">
    <name type="scientific">Neglectibacter timonensis</name>
    <dbReference type="NCBI Taxonomy" id="1776382"/>
    <lineage>
        <taxon>Bacteria</taxon>
        <taxon>Bacillati</taxon>
        <taxon>Bacillota</taxon>
        <taxon>Clostridia</taxon>
        <taxon>Eubacteriales</taxon>
        <taxon>Oscillospiraceae</taxon>
        <taxon>Neglectibacter</taxon>
    </lineage>
</organism>
<reference evidence="3 4" key="1">
    <citation type="submission" date="2022-06" db="EMBL/GenBank/DDBJ databases">
        <title>Isolation of gut microbiota from human fecal samples.</title>
        <authorList>
            <person name="Pamer E.G."/>
            <person name="Barat B."/>
            <person name="Waligurski E."/>
            <person name="Medina S."/>
            <person name="Paddock L."/>
            <person name="Mostad J."/>
        </authorList>
    </citation>
    <scope>NUCLEOTIDE SEQUENCE [LARGE SCALE GENOMIC DNA]</scope>
    <source>
        <strain evidence="3 4">DFI.9.73</strain>
    </source>
</reference>
<gene>
    <name evidence="3" type="ORF">NE695_06230</name>
</gene>
<evidence type="ECO:0000259" key="2">
    <source>
        <dbReference type="SMART" id="SM00903"/>
    </source>
</evidence>
<dbReference type="PANTHER" id="PTHR30466">
    <property type="entry name" value="FLAVIN REDUCTASE"/>
    <property type="match status" value="1"/>
</dbReference>
<dbReference type="Pfam" id="PF01613">
    <property type="entry name" value="Flavin_Reduct"/>
    <property type="match status" value="1"/>
</dbReference>
<sequence length="169" mass="18913">MDEQAFYKVTYGLYVVSAEADGGRSGCIVNTLQQVTAEPIRLAVTISKENYTCELIEQAGRFAAVALDQRADLPLIGRFGFRQGRDFDKFSGLPIERDENGMPYSTAAACARYSCRVTETVDLETHLMFVGEAEEAEILSEENPLTYTYYRTVIRGKTPKNAPSYQRKV</sequence>
<accession>A0ABT1RXV5</accession>
<evidence type="ECO:0000313" key="4">
    <source>
        <dbReference type="Proteomes" id="UP001524473"/>
    </source>
</evidence>
<feature type="domain" description="Flavin reductase like" evidence="2">
    <location>
        <begin position="6"/>
        <end position="156"/>
    </location>
</feature>
<keyword evidence="1" id="KW-0560">Oxidoreductase</keyword>
<dbReference type="SUPFAM" id="SSF50475">
    <property type="entry name" value="FMN-binding split barrel"/>
    <property type="match status" value="1"/>
</dbReference>
<name>A0ABT1RXV5_9FIRM</name>
<dbReference type="InterPro" id="IPR012349">
    <property type="entry name" value="Split_barrel_FMN-bd"/>
</dbReference>
<dbReference type="Proteomes" id="UP001524473">
    <property type="component" value="Unassembled WGS sequence"/>
</dbReference>
<dbReference type="RefSeq" id="WP_066864608.1">
    <property type="nucleotide sequence ID" value="NZ_CABKVV010000014.1"/>
</dbReference>
<proteinExistence type="predicted"/>
<evidence type="ECO:0000256" key="1">
    <source>
        <dbReference type="ARBA" id="ARBA00023002"/>
    </source>
</evidence>
<keyword evidence="4" id="KW-1185">Reference proteome</keyword>
<dbReference type="GeneID" id="90532621"/>